<gene>
    <name evidence="1" type="ORF">ABVT43_04905</name>
</gene>
<dbReference type="Proteomes" id="UP001548189">
    <property type="component" value="Unassembled WGS sequence"/>
</dbReference>
<proteinExistence type="predicted"/>
<sequence>MTKINQKWDKQAEAAKATQVAFDVSESIYHFIQTESAENKLKPSDYIRKILGLDFKQKKVRPRLTVTLTNEDYQKLGDEFGIDPDDKIAIKAAVTNKLINLADQ</sequence>
<evidence type="ECO:0000313" key="1">
    <source>
        <dbReference type="EMBL" id="MET1254458.1"/>
    </source>
</evidence>
<organism evidence="1 2">
    <name type="scientific">Aliikangiella maris</name>
    <dbReference type="NCBI Taxonomy" id="3162458"/>
    <lineage>
        <taxon>Bacteria</taxon>
        <taxon>Pseudomonadati</taxon>
        <taxon>Pseudomonadota</taxon>
        <taxon>Gammaproteobacteria</taxon>
        <taxon>Oceanospirillales</taxon>
        <taxon>Pleioneaceae</taxon>
        <taxon>Aliikangiella</taxon>
    </lineage>
</organism>
<dbReference type="EMBL" id="JBEVCJ010000004">
    <property type="protein sequence ID" value="MET1254458.1"/>
    <property type="molecule type" value="Genomic_DNA"/>
</dbReference>
<accession>A0ABV2BR82</accession>
<reference evidence="1 2" key="1">
    <citation type="submission" date="2024-06" db="EMBL/GenBank/DDBJ databases">
        <authorList>
            <person name="Li F."/>
        </authorList>
    </citation>
    <scope>NUCLEOTIDE SEQUENCE [LARGE SCALE GENOMIC DNA]</scope>
    <source>
        <strain evidence="1 2">GXAS 311</strain>
    </source>
</reference>
<name>A0ABV2BR82_9GAMM</name>
<keyword evidence="2" id="KW-1185">Reference proteome</keyword>
<evidence type="ECO:0000313" key="2">
    <source>
        <dbReference type="Proteomes" id="UP001548189"/>
    </source>
</evidence>
<protein>
    <submittedName>
        <fullName evidence="1">Uncharacterized protein</fullName>
    </submittedName>
</protein>
<comment type="caution">
    <text evidence="1">The sequence shown here is derived from an EMBL/GenBank/DDBJ whole genome shotgun (WGS) entry which is preliminary data.</text>
</comment>